<dbReference type="Gene3D" id="1.10.287.470">
    <property type="entry name" value="Helix hairpin bin"/>
    <property type="match status" value="1"/>
</dbReference>
<evidence type="ECO:0000259" key="8">
    <source>
        <dbReference type="Pfam" id="PF25944"/>
    </source>
</evidence>
<evidence type="ECO:0000313" key="11">
    <source>
        <dbReference type="Proteomes" id="UP000249590"/>
    </source>
</evidence>
<dbReference type="GO" id="GO:0022857">
    <property type="term" value="F:transmembrane transporter activity"/>
    <property type="evidence" value="ECO:0007669"/>
    <property type="project" value="InterPro"/>
</dbReference>
<keyword evidence="5" id="KW-0732">Signal</keyword>
<keyword evidence="11" id="KW-1185">Reference proteome</keyword>
<name>A0A8B2NNC6_9HYPH</name>
<evidence type="ECO:0000259" key="9">
    <source>
        <dbReference type="Pfam" id="PF25967"/>
    </source>
</evidence>
<proteinExistence type="inferred from homology"/>
<dbReference type="EMBL" id="QHHQ01000004">
    <property type="protein sequence ID" value="RAI00111.1"/>
    <property type="molecule type" value="Genomic_DNA"/>
</dbReference>
<dbReference type="Gene3D" id="2.40.50.100">
    <property type="match status" value="1"/>
</dbReference>
<dbReference type="InterPro" id="IPR058624">
    <property type="entry name" value="MdtA-like_HH"/>
</dbReference>
<feature type="domain" description="Multidrug resistance protein MdtA-like C-terminal permuted SH3" evidence="9">
    <location>
        <begin position="330"/>
        <end position="388"/>
    </location>
</feature>
<comment type="similarity">
    <text evidence="2">Belongs to the membrane fusion protein (MFP) (TC 8.A.1) family.</text>
</comment>
<accession>A0A8B2NNC6</accession>
<dbReference type="OrthoDB" id="9816569at2"/>
<evidence type="ECO:0000259" key="6">
    <source>
        <dbReference type="Pfam" id="PF25876"/>
    </source>
</evidence>
<feature type="compositionally biased region" description="Low complexity" evidence="4">
    <location>
        <begin position="405"/>
        <end position="510"/>
    </location>
</feature>
<dbReference type="Gene3D" id="2.40.420.20">
    <property type="match status" value="1"/>
</dbReference>
<feature type="domain" description="Multidrug resistance protein MdtA-like alpha-helical hairpin" evidence="6">
    <location>
        <begin position="117"/>
        <end position="194"/>
    </location>
</feature>
<feature type="signal peptide" evidence="5">
    <location>
        <begin position="1"/>
        <end position="36"/>
    </location>
</feature>
<dbReference type="NCBIfam" id="TIGR01730">
    <property type="entry name" value="RND_mfp"/>
    <property type="match status" value="1"/>
</dbReference>
<dbReference type="Pfam" id="PF25876">
    <property type="entry name" value="HH_MFP_RND"/>
    <property type="match status" value="1"/>
</dbReference>
<dbReference type="InterPro" id="IPR006143">
    <property type="entry name" value="RND_pump_MFP"/>
</dbReference>
<feature type="coiled-coil region" evidence="3">
    <location>
        <begin position="156"/>
        <end position="190"/>
    </location>
</feature>
<dbReference type="RefSeq" id="WP_111348703.1">
    <property type="nucleotide sequence ID" value="NZ_QHHQ01000004.1"/>
</dbReference>
<feature type="domain" description="Multidrug resistance protein MdtA-like barrel-sandwich hybrid" evidence="7">
    <location>
        <begin position="71"/>
        <end position="226"/>
    </location>
</feature>
<evidence type="ECO:0000256" key="1">
    <source>
        <dbReference type="ARBA" id="ARBA00004196"/>
    </source>
</evidence>
<dbReference type="FunFam" id="2.40.420.20:FF:000001">
    <property type="entry name" value="Efflux RND transporter periplasmic adaptor subunit"/>
    <property type="match status" value="1"/>
</dbReference>
<dbReference type="Pfam" id="PF25967">
    <property type="entry name" value="RND-MFP_C"/>
    <property type="match status" value="1"/>
</dbReference>
<dbReference type="PANTHER" id="PTHR30158:SF3">
    <property type="entry name" value="MULTIDRUG EFFLUX PUMP SUBUNIT ACRA-RELATED"/>
    <property type="match status" value="1"/>
</dbReference>
<organism evidence="10 11">
    <name type="scientific">Acuticoccus sediminis</name>
    <dbReference type="NCBI Taxonomy" id="2184697"/>
    <lineage>
        <taxon>Bacteria</taxon>
        <taxon>Pseudomonadati</taxon>
        <taxon>Pseudomonadota</taxon>
        <taxon>Alphaproteobacteria</taxon>
        <taxon>Hyphomicrobiales</taxon>
        <taxon>Amorphaceae</taxon>
        <taxon>Acuticoccus</taxon>
    </lineage>
</organism>
<dbReference type="GO" id="GO:0046677">
    <property type="term" value="P:response to antibiotic"/>
    <property type="evidence" value="ECO:0007669"/>
    <property type="project" value="TreeGrafter"/>
</dbReference>
<dbReference type="InterPro" id="IPR058627">
    <property type="entry name" value="MdtA-like_C"/>
</dbReference>
<dbReference type="Gene3D" id="2.40.30.170">
    <property type="match status" value="1"/>
</dbReference>
<evidence type="ECO:0000256" key="2">
    <source>
        <dbReference type="ARBA" id="ARBA00009477"/>
    </source>
</evidence>
<evidence type="ECO:0000256" key="3">
    <source>
        <dbReference type="SAM" id="Coils"/>
    </source>
</evidence>
<dbReference type="PANTHER" id="PTHR30158">
    <property type="entry name" value="ACRA/E-RELATED COMPONENT OF DRUG EFFLUX TRANSPORTER"/>
    <property type="match status" value="1"/>
</dbReference>
<dbReference type="Pfam" id="PF25917">
    <property type="entry name" value="BSH_RND"/>
    <property type="match status" value="1"/>
</dbReference>
<feature type="domain" description="Multidrug resistance protein MdtA-like beta-barrel" evidence="8">
    <location>
        <begin position="230"/>
        <end position="322"/>
    </location>
</feature>
<gene>
    <name evidence="10" type="ORF">DLJ53_20560</name>
</gene>
<evidence type="ECO:0000256" key="5">
    <source>
        <dbReference type="SAM" id="SignalP"/>
    </source>
</evidence>
<dbReference type="GO" id="GO:0005886">
    <property type="term" value="C:plasma membrane"/>
    <property type="evidence" value="ECO:0007669"/>
    <property type="project" value="TreeGrafter"/>
</dbReference>
<comment type="caution">
    <text evidence="10">The sequence shown here is derived from an EMBL/GenBank/DDBJ whole genome shotgun (WGS) entry which is preliminary data.</text>
</comment>
<dbReference type="SUPFAM" id="SSF111369">
    <property type="entry name" value="HlyD-like secretion proteins"/>
    <property type="match status" value="1"/>
</dbReference>
<keyword evidence="3" id="KW-0175">Coiled coil</keyword>
<protein>
    <submittedName>
        <fullName evidence="10">Efflux transporter periplasmic adaptor subunit</fullName>
    </submittedName>
</protein>
<dbReference type="AlphaFoldDB" id="A0A8B2NNC6"/>
<evidence type="ECO:0000259" key="7">
    <source>
        <dbReference type="Pfam" id="PF25917"/>
    </source>
</evidence>
<dbReference type="Proteomes" id="UP000249590">
    <property type="component" value="Unassembled WGS sequence"/>
</dbReference>
<dbReference type="GO" id="GO:0030313">
    <property type="term" value="C:cell envelope"/>
    <property type="evidence" value="ECO:0007669"/>
    <property type="project" value="UniProtKB-SubCell"/>
</dbReference>
<comment type="subcellular location">
    <subcellularLocation>
        <location evidence="1">Cell envelope</location>
    </subcellularLocation>
</comment>
<evidence type="ECO:0000313" key="10">
    <source>
        <dbReference type="EMBL" id="RAI00111.1"/>
    </source>
</evidence>
<dbReference type="InterPro" id="IPR058626">
    <property type="entry name" value="MdtA-like_b-barrel"/>
</dbReference>
<dbReference type="Pfam" id="PF25944">
    <property type="entry name" value="Beta-barrel_RND"/>
    <property type="match status" value="1"/>
</dbReference>
<feature type="region of interest" description="Disordered" evidence="4">
    <location>
        <begin position="392"/>
        <end position="516"/>
    </location>
</feature>
<feature type="chain" id="PRO_5032864548" evidence="5">
    <location>
        <begin position="37"/>
        <end position="516"/>
    </location>
</feature>
<reference evidence="10 11" key="1">
    <citation type="submission" date="2018-05" db="EMBL/GenBank/DDBJ databases">
        <title>Acuticoccus sediminis sp. nov., isolated from deep-sea sediment of Indian Ocean.</title>
        <authorList>
            <person name="Liu X."/>
            <person name="Lai Q."/>
            <person name="Du Y."/>
            <person name="Sun F."/>
            <person name="Zhang X."/>
            <person name="Wang S."/>
            <person name="Shao Z."/>
        </authorList>
    </citation>
    <scope>NUCLEOTIDE SEQUENCE [LARGE SCALE GENOMIC DNA]</scope>
    <source>
        <strain evidence="10 11">PTG4-2</strain>
    </source>
</reference>
<evidence type="ECO:0000256" key="4">
    <source>
        <dbReference type="SAM" id="MobiDB-lite"/>
    </source>
</evidence>
<sequence length="516" mass="51896">MKFRPSSVAVLARVPRWQALSVAIIMSVNAAGPAFAQQGNAAPPAVVVAPIAEQDVSRSDRFVGRVQAIQSVNLVARVEGFLEQINFKEGSTVKKNDLLIGIEKAPYQAQLAAAQGQLASANATLVGTQAKLKNADVVLARQKNLLQRDVASQAQADDAQANRDVAAANVQEAQAAIEQAKAQVQTAELNLSYTDIISPIDGRTGVVSITEGNLVNTQSGTIATVVQIDPIRVAFSIPETLFTRIAQAGFTKSDRGQTVPNVAGFTPEIILPGGTAYGHDGKITFASNQIDAATGTLVIYADFPNPDGVLLPGAFVNVVVKQAQGQLLPIVPVSAVLQDQQGRYVFVIDSDNKAEVRRIETAGQIENGFPVTKGLTAGETVIVQGLQKVRPGIEVTPTPAKPTQPGDSTSSAASTSPGAGSSSGTAPASGGSGTAPAASGGTSTTSAPAPASGNTSSAPASTSGSGSDTSGDSAGPSAASDSAGATDSSGSADSSGGSAAPASGNDASSSTPASAQ</sequence>
<dbReference type="InterPro" id="IPR058625">
    <property type="entry name" value="MdtA-like_BSH"/>
</dbReference>